<dbReference type="GO" id="GO:0006696">
    <property type="term" value="P:ergosterol biosynthetic process"/>
    <property type="evidence" value="ECO:0007669"/>
    <property type="project" value="TreeGrafter"/>
</dbReference>
<evidence type="ECO:0000256" key="4">
    <source>
        <dbReference type="RuleBase" id="RU362003"/>
    </source>
</evidence>
<dbReference type="GO" id="GO:0016104">
    <property type="term" value="P:triterpenoid biosynthetic process"/>
    <property type="evidence" value="ECO:0007669"/>
    <property type="project" value="InterPro"/>
</dbReference>
<dbReference type="GO" id="GO:0000250">
    <property type="term" value="F:lanosterol synthase activity"/>
    <property type="evidence" value="ECO:0007669"/>
    <property type="project" value="TreeGrafter"/>
</dbReference>
<proteinExistence type="inferred from homology"/>
<evidence type="ECO:0000313" key="8">
    <source>
        <dbReference type="Proteomes" id="UP000789706"/>
    </source>
</evidence>
<dbReference type="AlphaFoldDB" id="A0A9N9BKY7"/>
<dbReference type="GO" id="GO:0005811">
    <property type="term" value="C:lipid droplet"/>
    <property type="evidence" value="ECO:0007669"/>
    <property type="project" value="InterPro"/>
</dbReference>
<name>A0A9N9BKY7_9GLOM</name>
<dbReference type="InterPro" id="IPR008930">
    <property type="entry name" value="Terpenoid_cyclase/PrenylTrfase"/>
</dbReference>
<comment type="caution">
    <text evidence="7">The sequence shown here is derived from an EMBL/GenBank/DDBJ whole genome shotgun (WGS) entry which is preliminary data.</text>
</comment>
<evidence type="ECO:0000256" key="1">
    <source>
        <dbReference type="ARBA" id="ARBA00009755"/>
    </source>
</evidence>
<dbReference type="InterPro" id="IPR032697">
    <property type="entry name" value="SQ_cyclase_N"/>
</dbReference>
<evidence type="ECO:0000256" key="3">
    <source>
        <dbReference type="ARBA" id="ARBA00023235"/>
    </source>
</evidence>
<dbReference type="InterPro" id="IPR018333">
    <property type="entry name" value="Squalene_cyclase"/>
</dbReference>
<keyword evidence="8" id="KW-1185">Reference proteome</keyword>
<keyword evidence="2" id="KW-0677">Repeat</keyword>
<dbReference type="Pfam" id="PF13249">
    <property type="entry name" value="SQHop_cyclase_N"/>
    <property type="match status" value="1"/>
</dbReference>
<accession>A0A9N9BKY7</accession>
<evidence type="ECO:0000259" key="6">
    <source>
        <dbReference type="Pfam" id="PF13249"/>
    </source>
</evidence>
<comment type="similarity">
    <text evidence="1 4">Belongs to the terpene cyclase/mutase family.</text>
</comment>
<dbReference type="InterPro" id="IPR002365">
    <property type="entry name" value="Terpene_synthase_CS"/>
</dbReference>
<keyword evidence="3 4" id="KW-0413">Isomerase</keyword>
<dbReference type="Proteomes" id="UP000789706">
    <property type="component" value="Unassembled WGS sequence"/>
</dbReference>
<dbReference type="CDD" id="cd02892">
    <property type="entry name" value="SQCY_1"/>
    <property type="match status" value="1"/>
</dbReference>
<dbReference type="EC" id="5.4.99.-" evidence="4"/>
<dbReference type="PANTHER" id="PTHR11764">
    <property type="entry name" value="TERPENE CYCLASE/MUTASE FAMILY MEMBER"/>
    <property type="match status" value="1"/>
</dbReference>
<dbReference type="Pfam" id="PF13243">
    <property type="entry name" value="SQHop_cyclase_C"/>
    <property type="match status" value="1"/>
</dbReference>
<evidence type="ECO:0000259" key="5">
    <source>
        <dbReference type="Pfam" id="PF13243"/>
    </source>
</evidence>
<dbReference type="EMBL" id="CAJVPK010001056">
    <property type="protein sequence ID" value="CAG8568150.1"/>
    <property type="molecule type" value="Genomic_DNA"/>
</dbReference>
<feature type="domain" description="Squalene cyclase N-terminal" evidence="6">
    <location>
        <begin position="114"/>
        <end position="340"/>
    </location>
</feature>
<dbReference type="Gene3D" id="1.50.10.20">
    <property type="match status" value="2"/>
</dbReference>
<dbReference type="PROSITE" id="PS01074">
    <property type="entry name" value="TERPENE_SYNTHASES"/>
    <property type="match status" value="1"/>
</dbReference>
<gene>
    <name evidence="7" type="ORF">DEBURN_LOCUS7939</name>
</gene>
<evidence type="ECO:0000313" key="7">
    <source>
        <dbReference type="EMBL" id="CAG8568150.1"/>
    </source>
</evidence>
<feature type="domain" description="Squalene cyclase C-terminal" evidence="5">
    <location>
        <begin position="381"/>
        <end position="657"/>
    </location>
</feature>
<organism evidence="7 8">
    <name type="scientific">Diversispora eburnea</name>
    <dbReference type="NCBI Taxonomy" id="1213867"/>
    <lineage>
        <taxon>Eukaryota</taxon>
        <taxon>Fungi</taxon>
        <taxon>Fungi incertae sedis</taxon>
        <taxon>Mucoromycota</taxon>
        <taxon>Glomeromycotina</taxon>
        <taxon>Glomeromycetes</taxon>
        <taxon>Diversisporales</taxon>
        <taxon>Diversisporaceae</taxon>
        <taxon>Diversispora</taxon>
    </lineage>
</organism>
<sequence length="685" mass="79193">MKLIVKLSHDKPYAESFDLDFNELRTRTSRSDSVQAERLGALIIKHMRDINRNTKRTDLLKWRLKAKNGRQTWHYLEDEDEIKNWPQSAIDKYSLGLPFVRTLEAAKNGFKFYKQLQTEGGHWTADCGGPMFLTPGIVLSMYITQIPIPESWRVELIRYLFNRAHPVDGGWGLHTEHHTTVFGTAMNYVVLRILGVDADHPSMVKARLTLHKLASLNVYDWEGINPIPPELWLFPYSFPFHPARYWIHTRVVYLPMGYIYGRRFSAKETPLIIQLRQELYTQPYETINWTKARGNIAEVDVSVPHSKLLKFANFFLNIYEKIPNFFGLRDIALEESYELIRYEDINTDYLDIAPVRLTNSINSMNSMMDSEGMFISGNNGSQLWDTALMSLALVDTGLAEDPTFHESSIKALKYIDYSQFRKDPVNYSRCYREPTKGAWGFSTRDQGYFVSDCTSIGVKSAIELQKRVCQAIDILLKNQNSDGGFSSYEKIRGTSFLEWINPSEIFGSIMIEYNYPECTSSVITALSTFSKYYPDYRAEEIKETCEKAINYIHDSQRNDGSWYGSWAICFTYAAMFALECLASYGETYENSESVRKGCKFLITKQKKDGGWGESFKSCELKEYVQHEKSQVVNTSWALLALMYAKYPYEKDINRGIKENMPKFIMILLFLNNPVLVKLEEDLGTY</sequence>
<dbReference type="SUPFAM" id="SSF48239">
    <property type="entry name" value="Terpenoid cyclases/Protein prenyltransferases"/>
    <property type="match status" value="2"/>
</dbReference>
<dbReference type="PANTHER" id="PTHR11764:SF20">
    <property type="entry name" value="LANOSTEROL SYNTHASE"/>
    <property type="match status" value="1"/>
</dbReference>
<dbReference type="OrthoDB" id="21502at2759"/>
<evidence type="ECO:0000256" key="2">
    <source>
        <dbReference type="ARBA" id="ARBA00022737"/>
    </source>
</evidence>
<dbReference type="Gene3D" id="6.20.120.20">
    <property type="match status" value="1"/>
</dbReference>
<dbReference type="InterPro" id="IPR032696">
    <property type="entry name" value="SQ_cyclase_C"/>
</dbReference>
<reference evidence="7" key="1">
    <citation type="submission" date="2021-06" db="EMBL/GenBank/DDBJ databases">
        <authorList>
            <person name="Kallberg Y."/>
            <person name="Tangrot J."/>
            <person name="Rosling A."/>
        </authorList>
    </citation>
    <scope>NUCLEOTIDE SEQUENCE</scope>
    <source>
        <strain evidence="7">AZ414A</strain>
    </source>
</reference>
<dbReference type="SFLD" id="SFLDG01016">
    <property type="entry name" value="Prenyltransferase_Like_2"/>
    <property type="match status" value="1"/>
</dbReference>
<protein>
    <recommendedName>
        <fullName evidence="4">Terpene cyclase/mutase family member</fullName>
        <ecNumber evidence="4">5.4.99.-</ecNumber>
    </recommendedName>
</protein>
<dbReference type="NCBIfam" id="TIGR01787">
    <property type="entry name" value="squalene_cyclas"/>
    <property type="match status" value="1"/>
</dbReference>